<dbReference type="Gene3D" id="3.30.10.10">
    <property type="entry name" value="Trypsin Inhibitor V, subunit A"/>
    <property type="match status" value="1"/>
</dbReference>
<dbReference type="GO" id="GO:0009611">
    <property type="term" value="P:response to wounding"/>
    <property type="evidence" value="ECO:0007669"/>
    <property type="project" value="InterPro"/>
</dbReference>
<evidence type="ECO:0000256" key="1">
    <source>
        <dbReference type="ARBA" id="ARBA00008210"/>
    </source>
</evidence>
<protein>
    <recommendedName>
        <fullName evidence="7">Subtilisin inhibitor 1</fullName>
    </recommendedName>
</protein>
<evidence type="ECO:0000256" key="3">
    <source>
        <dbReference type="ARBA" id="ARBA00022900"/>
    </source>
</evidence>
<evidence type="ECO:0000313" key="6">
    <source>
        <dbReference type="Proteomes" id="UP000289738"/>
    </source>
</evidence>
<keyword evidence="6" id="KW-1185">Reference proteome</keyword>
<keyword evidence="2" id="KW-0646">Protease inhibitor</keyword>
<evidence type="ECO:0000313" key="5">
    <source>
        <dbReference type="EMBL" id="RYR50229.1"/>
    </source>
</evidence>
<dbReference type="SUPFAM" id="SSF54654">
    <property type="entry name" value="CI-2 family of serine protease inhibitors"/>
    <property type="match status" value="1"/>
</dbReference>
<feature type="region of interest" description="Disordered" evidence="4">
    <location>
        <begin position="1"/>
        <end position="26"/>
    </location>
</feature>
<evidence type="ECO:0000256" key="4">
    <source>
        <dbReference type="SAM" id="MobiDB-lite"/>
    </source>
</evidence>
<dbReference type="Proteomes" id="UP000289738">
    <property type="component" value="Chromosome A07"/>
</dbReference>
<dbReference type="InterPro" id="IPR036354">
    <property type="entry name" value="Prot_inh_pot1_sf"/>
</dbReference>
<reference evidence="5 6" key="1">
    <citation type="submission" date="2019-01" db="EMBL/GenBank/DDBJ databases">
        <title>Sequencing of cultivated peanut Arachis hypogaea provides insights into genome evolution and oil improvement.</title>
        <authorList>
            <person name="Chen X."/>
        </authorList>
    </citation>
    <scope>NUCLEOTIDE SEQUENCE [LARGE SCALE GENOMIC DNA]</scope>
    <source>
        <strain evidence="6">cv. Fuhuasheng</strain>
        <tissue evidence="5">Leaves</tissue>
    </source>
</reference>
<proteinExistence type="inferred from homology"/>
<dbReference type="Pfam" id="PF00280">
    <property type="entry name" value="potato_inhibit"/>
    <property type="match status" value="1"/>
</dbReference>
<comment type="caution">
    <text evidence="5">The sequence shown here is derived from an EMBL/GenBank/DDBJ whole genome shotgun (WGS) entry which is preliminary data.</text>
</comment>
<dbReference type="GO" id="GO:0004867">
    <property type="term" value="F:serine-type endopeptidase inhibitor activity"/>
    <property type="evidence" value="ECO:0007669"/>
    <property type="project" value="UniProtKB-KW"/>
</dbReference>
<evidence type="ECO:0008006" key="7">
    <source>
        <dbReference type="Google" id="ProtNLM"/>
    </source>
</evidence>
<evidence type="ECO:0000256" key="2">
    <source>
        <dbReference type="ARBA" id="ARBA00022690"/>
    </source>
</evidence>
<dbReference type="PANTHER" id="PTHR33091:SF29">
    <property type="entry name" value="SUBTILISIN INHIBITOR 1"/>
    <property type="match status" value="1"/>
</dbReference>
<dbReference type="STRING" id="3818.A0A445CH17"/>
<accession>A0A445CH17</accession>
<name>A0A445CH17_ARAHY</name>
<dbReference type="PROSITE" id="PS00285">
    <property type="entry name" value="POTATO_INHIBITOR"/>
    <property type="match status" value="1"/>
</dbReference>
<dbReference type="EMBL" id="SDMP01000007">
    <property type="protein sequence ID" value="RYR50229.1"/>
    <property type="molecule type" value="Genomic_DNA"/>
</dbReference>
<keyword evidence="3" id="KW-0722">Serine protease inhibitor</keyword>
<comment type="similarity">
    <text evidence="1">Belongs to the protease inhibitor I13 (potato type I serine protease inhibitor) family.</text>
</comment>
<dbReference type="PRINTS" id="PR00292">
    <property type="entry name" value="POTATOINHBTR"/>
</dbReference>
<sequence length="225" mass="25596">MAEKDEGQGSANPPLEKPNEGLPIPGRLKRRSQSATAEQSNEKLNIHGHIVIFHRLLINTFILNLPKDISQFKSFQTLCSSRIIFFVASTISIHDFSSPLLKSKYFELSKYSTIEPQTKGFIYLYLIVLSDVCYFLKHSHCLKDNKLITVSYNQPVGSNNPKKISWPELVGTTSEKAKKKIKEEMDEADIQLILPGYSVTFDFRSQRVRIYVDESDKVIRTPSIG</sequence>
<dbReference type="PANTHER" id="PTHR33091">
    <property type="entry name" value="PROTEIN, PUTATIVE, EXPRESSED-RELATED"/>
    <property type="match status" value="1"/>
</dbReference>
<dbReference type="AlphaFoldDB" id="A0A445CH17"/>
<organism evidence="5 6">
    <name type="scientific">Arachis hypogaea</name>
    <name type="common">Peanut</name>
    <dbReference type="NCBI Taxonomy" id="3818"/>
    <lineage>
        <taxon>Eukaryota</taxon>
        <taxon>Viridiplantae</taxon>
        <taxon>Streptophyta</taxon>
        <taxon>Embryophyta</taxon>
        <taxon>Tracheophyta</taxon>
        <taxon>Spermatophyta</taxon>
        <taxon>Magnoliopsida</taxon>
        <taxon>eudicotyledons</taxon>
        <taxon>Gunneridae</taxon>
        <taxon>Pentapetalae</taxon>
        <taxon>rosids</taxon>
        <taxon>fabids</taxon>
        <taxon>Fabales</taxon>
        <taxon>Fabaceae</taxon>
        <taxon>Papilionoideae</taxon>
        <taxon>50 kb inversion clade</taxon>
        <taxon>dalbergioids sensu lato</taxon>
        <taxon>Dalbergieae</taxon>
        <taxon>Pterocarpus clade</taxon>
        <taxon>Arachis</taxon>
    </lineage>
</organism>
<dbReference type="InterPro" id="IPR000864">
    <property type="entry name" value="Prot_inh_pot1"/>
</dbReference>
<gene>
    <name evidence="5" type="ORF">Ahy_A07g036838</name>
</gene>